<feature type="compositionally biased region" description="Basic and acidic residues" evidence="8">
    <location>
        <begin position="298"/>
        <end position="313"/>
    </location>
</feature>
<dbReference type="SMART" id="SM00468">
    <property type="entry name" value="PreSET"/>
    <property type="match status" value="1"/>
</dbReference>
<dbReference type="GO" id="GO:0008270">
    <property type="term" value="F:zinc ion binding"/>
    <property type="evidence" value="ECO:0007669"/>
    <property type="project" value="InterPro"/>
</dbReference>
<feature type="region of interest" description="Disordered" evidence="8">
    <location>
        <begin position="819"/>
        <end position="945"/>
    </location>
</feature>
<feature type="compositionally biased region" description="Polar residues" evidence="8">
    <location>
        <begin position="694"/>
        <end position="710"/>
    </location>
</feature>
<feature type="compositionally biased region" description="Basic and acidic residues" evidence="8">
    <location>
        <begin position="843"/>
        <end position="875"/>
    </location>
</feature>
<feature type="compositionally biased region" description="Polar residues" evidence="8">
    <location>
        <begin position="344"/>
        <end position="365"/>
    </location>
</feature>
<feature type="compositionally biased region" description="Polar residues" evidence="8">
    <location>
        <begin position="991"/>
        <end position="1000"/>
    </location>
</feature>
<evidence type="ECO:0000313" key="12">
    <source>
        <dbReference type="Proteomes" id="UP000565441"/>
    </source>
</evidence>
<dbReference type="InterPro" id="IPR046341">
    <property type="entry name" value="SET_dom_sf"/>
</dbReference>
<feature type="region of interest" description="Disordered" evidence="8">
    <location>
        <begin position="1"/>
        <end position="286"/>
    </location>
</feature>
<feature type="compositionally biased region" description="Polar residues" evidence="8">
    <location>
        <begin position="1084"/>
        <end position="1103"/>
    </location>
</feature>
<dbReference type="SMART" id="SM00317">
    <property type="entry name" value="SET"/>
    <property type="match status" value="1"/>
</dbReference>
<evidence type="ECO:0000256" key="4">
    <source>
        <dbReference type="ARBA" id="ARBA00022679"/>
    </source>
</evidence>
<dbReference type="InterPro" id="IPR007728">
    <property type="entry name" value="Pre-SET_dom"/>
</dbReference>
<dbReference type="EMBL" id="JAACJP010000010">
    <property type="protein sequence ID" value="KAF5381631.1"/>
    <property type="molecule type" value="Genomic_DNA"/>
</dbReference>
<feature type="region of interest" description="Disordered" evidence="8">
    <location>
        <begin position="298"/>
        <end position="372"/>
    </location>
</feature>
<comment type="subcellular location">
    <subcellularLocation>
        <location evidence="1">Chromosome</location>
    </subcellularLocation>
</comment>
<proteinExistence type="predicted"/>
<evidence type="ECO:0000256" key="3">
    <source>
        <dbReference type="ARBA" id="ARBA00022603"/>
    </source>
</evidence>
<feature type="compositionally biased region" description="Low complexity" evidence="8">
    <location>
        <begin position="776"/>
        <end position="785"/>
    </location>
</feature>
<evidence type="ECO:0000259" key="10">
    <source>
        <dbReference type="PROSITE" id="PS50867"/>
    </source>
</evidence>
<dbReference type="GO" id="GO:0005634">
    <property type="term" value="C:nucleus"/>
    <property type="evidence" value="ECO:0007669"/>
    <property type="project" value="InterPro"/>
</dbReference>
<dbReference type="PROSITE" id="PS50280">
    <property type="entry name" value="SET"/>
    <property type="match status" value="1"/>
</dbReference>
<feature type="compositionally biased region" description="Basic residues" evidence="8">
    <location>
        <begin position="907"/>
        <end position="920"/>
    </location>
</feature>
<evidence type="ECO:0000256" key="7">
    <source>
        <dbReference type="ARBA" id="ARBA00022833"/>
    </source>
</evidence>
<organism evidence="11 12">
    <name type="scientific">Tricholomella constricta</name>
    <dbReference type="NCBI Taxonomy" id="117010"/>
    <lineage>
        <taxon>Eukaryota</taxon>
        <taxon>Fungi</taxon>
        <taxon>Dikarya</taxon>
        <taxon>Basidiomycota</taxon>
        <taxon>Agaricomycotina</taxon>
        <taxon>Agaricomycetes</taxon>
        <taxon>Agaricomycetidae</taxon>
        <taxon>Agaricales</taxon>
        <taxon>Tricholomatineae</taxon>
        <taxon>Lyophyllaceae</taxon>
        <taxon>Tricholomella</taxon>
    </lineage>
</organism>
<dbReference type="InterPro" id="IPR001214">
    <property type="entry name" value="SET_dom"/>
</dbReference>
<keyword evidence="12" id="KW-1185">Reference proteome</keyword>
<evidence type="ECO:0000256" key="2">
    <source>
        <dbReference type="ARBA" id="ARBA00022454"/>
    </source>
</evidence>
<dbReference type="Gene3D" id="2.170.270.10">
    <property type="entry name" value="SET domain"/>
    <property type="match status" value="1"/>
</dbReference>
<keyword evidence="4" id="KW-0808">Transferase</keyword>
<evidence type="ECO:0000256" key="1">
    <source>
        <dbReference type="ARBA" id="ARBA00004286"/>
    </source>
</evidence>
<feature type="compositionally biased region" description="Acidic residues" evidence="8">
    <location>
        <begin position="17"/>
        <end position="28"/>
    </location>
</feature>
<evidence type="ECO:0000313" key="11">
    <source>
        <dbReference type="EMBL" id="KAF5381631.1"/>
    </source>
</evidence>
<feature type="region of interest" description="Disordered" evidence="8">
    <location>
        <begin position="742"/>
        <end position="802"/>
    </location>
</feature>
<dbReference type="GO" id="GO:0042054">
    <property type="term" value="F:histone methyltransferase activity"/>
    <property type="evidence" value="ECO:0007669"/>
    <property type="project" value="InterPro"/>
</dbReference>
<feature type="compositionally biased region" description="Low complexity" evidence="8">
    <location>
        <begin position="105"/>
        <end position="123"/>
    </location>
</feature>
<evidence type="ECO:0000256" key="5">
    <source>
        <dbReference type="ARBA" id="ARBA00022691"/>
    </source>
</evidence>
<feature type="compositionally biased region" description="Polar residues" evidence="8">
    <location>
        <begin position="66"/>
        <end position="89"/>
    </location>
</feature>
<dbReference type="GO" id="GO:0005694">
    <property type="term" value="C:chromosome"/>
    <property type="evidence" value="ECO:0007669"/>
    <property type="project" value="UniProtKB-SubCell"/>
</dbReference>
<dbReference type="PROSITE" id="PS50867">
    <property type="entry name" value="PRE_SET"/>
    <property type="match status" value="1"/>
</dbReference>
<gene>
    <name evidence="11" type="ORF">D9615_005540</name>
</gene>
<dbReference type="PANTHER" id="PTHR46223:SF3">
    <property type="entry name" value="HISTONE-LYSINE N-METHYLTRANSFERASE SET-23"/>
    <property type="match status" value="1"/>
</dbReference>
<reference evidence="11 12" key="1">
    <citation type="journal article" date="2020" name="ISME J.">
        <title>Uncovering the hidden diversity of litter-decomposition mechanisms in mushroom-forming fungi.</title>
        <authorList>
            <person name="Floudas D."/>
            <person name="Bentzer J."/>
            <person name="Ahren D."/>
            <person name="Johansson T."/>
            <person name="Persson P."/>
            <person name="Tunlid A."/>
        </authorList>
    </citation>
    <scope>NUCLEOTIDE SEQUENCE [LARGE SCALE GENOMIC DNA]</scope>
    <source>
        <strain evidence="11 12">CBS 661.87</strain>
    </source>
</reference>
<feature type="domain" description="Pre-SET" evidence="10">
    <location>
        <begin position="1276"/>
        <end position="1344"/>
    </location>
</feature>
<dbReference type="Pfam" id="PF00856">
    <property type="entry name" value="SET"/>
    <property type="match status" value="1"/>
</dbReference>
<feature type="compositionally biased region" description="Low complexity" evidence="8">
    <location>
        <begin position="240"/>
        <end position="251"/>
    </location>
</feature>
<name>A0A8H5HDN9_9AGAR</name>
<feature type="compositionally biased region" description="Basic and acidic residues" evidence="8">
    <location>
        <begin position="164"/>
        <end position="173"/>
    </location>
</feature>
<feature type="compositionally biased region" description="Low complexity" evidence="8">
    <location>
        <begin position="921"/>
        <end position="934"/>
    </location>
</feature>
<feature type="compositionally biased region" description="Polar residues" evidence="8">
    <location>
        <begin position="830"/>
        <end position="842"/>
    </location>
</feature>
<feature type="domain" description="SET" evidence="9">
    <location>
        <begin position="1347"/>
        <end position="1474"/>
    </location>
</feature>
<evidence type="ECO:0000256" key="6">
    <source>
        <dbReference type="ARBA" id="ARBA00022723"/>
    </source>
</evidence>
<feature type="region of interest" description="Disordered" evidence="8">
    <location>
        <begin position="960"/>
        <end position="1162"/>
    </location>
</feature>
<feature type="region of interest" description="Disordered" evidence="8">
    <location>
        <begin position="393"/>
        <end position="430"/>
    </location>
</feature>
<dbReference type="OrthoDB" id="308383at2759"/>
<keyword evidence="2" id="KW-0158">Chromosome</keyword>
<accession>A0A8H5HDN9</accession>
<evidence type="ECO:0000259" key="9">
    <source>
        <dbReference type="PROSITE" id="PS50280"/>
    </source>
</evidence>
<feature type="compositionally biased region" description="Low complexity" evidence="8">
    <location>
        <begin position="876"/>
        <end position="891"/>
    </location>
</feature>
<feature type="compositionally biased region" description="Basic and acidic residues" evidence="8">
    <location>
        <begin position="1069"/>
        <end position="1082"/>
    </location>
</feature>
<dbReference type="SUPFAM" id="SSF82199">
    <property type="entry name" value="SET domain"/>
    <property type="match status" value="1"/>
</dbReference>
<keyword evidence="7" id="KW-0862">Zinc</keyword>
<feature type="region of interest" description="Disordered" evidence="8">
    <location>
        <begin position="691"/>
        <end position="710"/>
    </location>
</feature>
<feature type="compositionally biased region" description="Low complexity" evidence="8">
    <location>
        <begin position="417"/>
        <end position="427"/>
    </location>
</feature>
<dbReference type="Proteomes" id="UP000565441">
    <property type="component" value="Unassembled WGS sequence"/>
</dbReference>
<protein>
    <submittedName>
        <fullName evidence="11">Uncharacterized protein</fullName>
    </submittedName>
</protein>
<feature type="compositionally biased region" description="Basic and acidic residues" evidence="8">
    <location>
        <begin position="129"/>
        <end position="141"/>
    </location>
</feature>
<keyword evidence="6" id="KW-0479">Metal-binding</keyword>
<feature type="compositionally biased region" description="Basic and acidic residues" evidence="8">
    <location>
        <begin position="264"/>
        <end position="280"/>
    </location>
</feature>
<dbReference type="Pfam" id="PF05033">
    <property type="entry name" value="Pre-SET"/>
    <property type="match status" value="1"/>
</dbReference>
<keyword evidence="3" id="KW-0489">Methyltransferase</keyword>
<evidence type="ECO:0000256" key="8">
    <source>
        <dbReference type="SAM" id="MobiDB-lite"/>
    </source>
</evidence>
<feature type="compositionally biased region" description="Low complexity" evidence="8">
    <location>
        <begin position="211"/>
        <end position="222"/>
    </location>
</feature>
<keyword evidence="5" id="KW-0949">S-adenosyl-L-methionine</keyword>
<dbReference type="GO" id="GO:0032259">
    <property type="term" value="P:methylation"/>
    <property type="evidence" value="ECO:0007669"/>
    <property type="project" value="UniProtKB-KW"/>
</dbReference>
<comment type="caution">
    <text evidence="11">The sequence shown here is derived from an EMBL/GenBank/DDBJ whole genome shotgun (WGS) entry which is preliminary data.</text>
</comment>
<dbReference type="InterPro" id="IPR050973">
    <property type="entry name" value="H3K9_Histone-Lys_N-MTase"/>
</dbReference>
<sequence length="1496" mass="161901">MLRRSPGPNWTVITEPSSEDDESQEDELALLTLKRKGPMISGPRSSPKRQKLGPSDEYGIGGSIKAPSSNIRLEESNQTGSSSSNTASRPQGVWQRPPGRHDVHSATSPPASVSPPSQLPPSTISRHSVAKDMADLLDPLKAEAGSSNGPVKVKSSAATLSRPKSAEMRRFPEIIEISSDDDTPPPRPKAPHNQRVASYQGPPSGIQISKRPTTQTRRTFPTASAGRGVIVLDDSDDETSPTSTPIASSSRPRPPMSQIMAKRKPSEDQIMRDASPERRIGISTKPLRLVTTEASVIHKEALSPRMADNDNSSKPKRPYISDIAGPSEKAVNEHDSNEVAMESDATTSLYFTPNERPQSSSTQRPANKLPPLHASVGLKQSTAWNSTPGIAPANAKAPTSMSKPLPKIPLPGRKRPSVSGPSIPVPSEAIEPKSPKLALHPKREVVAPSRVPIPSSPSRRMDMRVATISKEKCSTVKDVFIIKGSAKSTGFFFICWTQLFSKRRTANPGYIGALVSLAICSEGVATISKEKCSTVKDVFIIKGSAKSTGFFFICWTQLFSKRRTANPGYIGALVSLAICSEGVATISKEKCSTVKDVFIIKSSAKSTGFFFICWTQLFSKRRTANPGYIGALVSLAICSEGVVNIAKKKCSTVKDVFIIKGSAKSTGFFSNAEPPTSSASSVGSRRLDLRHLSPKQNQKMPPKPSDTSNKSLMDAIAQGLPQNSIRPAQESSRADVIDLTNDDDSDEEAVSRHAKSLDPALKVSPLRKSLVKQEASPRPSSPRQGRPYEGHEKAPLSLGKNFPSPSTFAAAALKNHTSIVPRPMPLPTPRVSNKISAPSPHTKSTEPAKELHSTTPRQESDHSKAAASKEVEGERSSGSSGSESSSVSTSSDIPAPPTSGINLPQRTARKSAKRVPHKARSSTPASSSSPSGTPERAPPSPAFVVGSSTIFPLAAAPLSDIPKSANIPRPLSRAATIPPPLSQKSRGIETPHSSPHNVPQSVMLASPEPKSLTMVATGASESGLHTDDQAPEEVSSGHGVNALVAAEPPASPEQDHSDLEYVDAPLPEPVREDSSDMMDVERLLTSSAPDSRGSSLARQSSPESEILDIAAVDEALEQPRRSTRSSRSASDEPINCFPDDSSVESPAESPVHSPTPEDSSIPVPIKFFGGFASLNWKTYRQNLDNFKPKCYFARDLPHALQDNINQWPEYERQRPGLVHVLESAIQENTADDEPDAPLIEIVNEVDNDPTPPWEFYYSNKMWHGEDVPPPDMTQLVSCNCMGKCDPKSKTCACLQRQRNYTSGVTPDFVYDSKGRLKVSDYPIFECNDLCGCGDECRNRVVQHGRKCAVKIQKTQEKGWGVFAGSKKIYEGTFIGIYAGELLTDREGESRGITYNKFGRTYLFDLDFHHLKEGVPDWDIQYTVDAYHAGNNHSCDPNCQLVSCYINESDIQKPLLTVFARRDIEPGEELCFSYYGNPNDDEDAIPVSFLKRSISSG</sequence>
<dbReference type="PANTHER" id="PTHR46223">
    <property type="entry name" value="HISTONE-LYSINE N-METHYLTRANSFERASE SUV39H"/>
    <property type="match status" value="1"/>
</dbReference>